<keyword evidence="3" id="KW-1185">Reference proteome</keyword>
<keyword evidence="2" id="KW-0547">Nucleotide-binding</keyword>
<dbReference type="Gene3D" id="3.30.200.110">
    <property type="entry name" value="Inositol-pentakisphosphate 2-kinase, N-lobe"/>
    <property type="match status" value="1"/>
</dbReference>
<organism evidence="3 4">
    <name type="scientific">Frankliniella occidentalis</name>
    <name type="common">Western flower thrips</name>
    <name type="synonym">Euthrips occidentalis</name>
    <dbReference type="NCBI Taxonomy" id="133901"/>
    <lineage>
        <taxon>Eukaryota</taxon>
        <taxon>Metazoa</taxon>
        <taxon>Ecdysozoa</taxon>
        <taxon>Arthropoda</taxon>
        <taxon>Hexapoda</taxon>
        <taxon>Insecta</taxon>
        <taxon>Pterygota</taxon>
        <taxon>Neoptera</taxon>
        <taxon>Paraneoptera</taxon>
        <taxon>Thysanoptera</taxon>
        <taxon>Terebrantia</taxon>
        <taxon>Thripoidea</taxon>
        <taxon>Thripidae</taxon>
        <taxon>Frankliniella</taxon>
    </lineage>
</organism>
<dbReference type="InterPro" id="IPR043001">
    <property type="entry name" value="IP5_2-K_N_lobe"/>
</dbReference>
<dbReference type="InterPro" id="IPR009286">
    <property type="entry name" value="Ins_P5_2-kin"/>
</dbReference>
<comment type="domain">
    <text evidence="2">The EXKPK motif is conserved in inositol-pentakisphosphate 2-kinases of both family 1 and 2.</text>
</comment>
<dbReference type="RefSeq" id="XP_052127686.1">
    <property type="nucleotide sequence ID" value="XM_052271726.1"/>
</dbReference>
<evidence type="ECO:0000256" key="1">
    <source>
        <dbReference type="ARBA" id="ARBA00007229"/>
    </source>
</evidence>
<comment type="similarity">
    <text evidence="1">Belongs to the IPK1 type 2 family.</text>
</comment>
<name>A0A9C6X1Y7_FRAOC</name>
<keyword evidence="2" id="KW-0067">ATP-binding</keyword>
<dbReference type="KEGG" id="foc:127750322"/>
<dbReference type="GO" id="GO:0005524">
    <property type="term" value="F:ATP binding"/>
    <property type="evidence" value="ECO:0007669"/>
    <property type="project" value="UniProtKB-KW"/>
</dbReference>
<proteinExistence type="inferred from homology"/>
<accession>A0A9C6X1Y7</accession>
<dbReference type="OrthoDB" id="272370at2759"/>
<gene>
    <name evidence="4" type="primary">LOC127750322</name>
</gene>
<comment type="function">
    <text evidence="2">Phosphorylates Ins(1,3,4,5,6)P5 at position 2 to form Ins(1,2,3,4,5,6)P6 (InsP6 or phytate).</text>
</comment>
<reference evidence="4" key="1">
    <citation type="submission" date="2025-08" db="UniProtKB">
        <authorList>
            <consortium name="RefSeq"/>
        </authorList>
    </citation>
    <scope>IDENTIFICATION</scope>
    <source>
        <tissue evidence="4">Whole organism</tissue>
    </source>
</reference>
<sequence length="112" mass="12871">MPDPVSPEDFGAIKFDLRQHRWKYRGEGNANIAISLPDQRQLIRLPKFRSCDNPGQVELWRRLSSNNSFISVVMKQILGPMFVSPPSLIYLSITDIDYLNNELDSVRPGRLI</sequence>
<evidence type="ECO:0000256" key="2">
    <source>
        <dbReference type="RuleBase" id="RU364126"/>
    </source>
</evidence>
<dbReference type="EC" id="2.7.1.158" evidence="2"/>
<keyword evidence="2" id="KW-0808">Transferase</keyword>
<dbReference type="AlphaFoldDB" id="A0A9C6X1Y7"/>
<dbReference type="Proteomes" id="UP000504606">
    <property type="component" value="Unplaced"/>
</dbReference>
<dbReference type="Pfam" id="PF06090">
    <property type="entry name" value="Ins_P5_2-kin"/>
    <property type="match status" value="1"/>
</dbReference>
<protein>
    <recommendedName>
        <fullName evidence="2">Inositol-pentakisphosphate 2-kinase</fullName>
        <ecNumber evidence="2">2.7.1.158</ecNumber>
    </recommendedName>
</protein>
<keyword evidence="2" id="KW-0418">Kinase</keyword>
<dbReference type="GeneID" id="127750322"/>
<comment type="catalytic activity">
    <reaction evidence="2">
        <text>1D-myo-inositol 1,3,4,5,6-pentakisphosphate + ATP = 1D-myo-inositol hexakisphosphate + ADP + H(+)</text>
        <dbReference type="Rhea" id="RHEA:20313"/>
        <dbReference type="ChEBI" id="CHEBI:15378"/>
        <dbReference type="ChEBI" id="CHEBI:30616"/>
        <dbReference type="ChEBI" id="CHEBI:57733"/>
        <dbReference type="ChEBI" id="CHEBI:58130"/>
        <dbReference type="ChEBI" id="CHEBI:456216"/>
        <dbReference type="EC" id="2.7.1.158"/>
    </reaction>
</comment>
<dbReference type="GO" id="GO:0035299">
    <property type="term" value="F:inositol-1,3,4,5,6-pentakisphosphate 2-kinase activity"/>
    <property type="evidence" value="ECO:0007669"/>
    <property type="project" value="UniProtKB-EC"/>
</dbReference>
<evidence type="ECO:0000313" key="4">
    <source>
        <dbReference type="RefSeq" id="XP_052127686.1"/>
    </source>
</evidence>
<evidence type="ECO:0000313" key="3">
    <source>
        <dbReference type="Proteomes" id="UP000504606"/>
    </source>
</evidence>